<gene>
    <name evidence="2" type="ORF">LGH74_18390</name>
</gene>
<evidence type="ECO:0000313" key="2">
    <source>
        <dbReference type="EMBL" id="MCB2409966.1"/>
    </source>
</evidence>
<dbReference type="PROSITE" id="PS51257">
    <property type="entry name" value="PROKAR_LIPOPROTEIN"/>
    <property type="match status" value="1"/>
</dbReference>
<evidence type="ECO:0000256" key="1">
    <source>
        <dbReference type="SAM" id="SignalP"/>
    </source>
</evidence>
<dbReference type="RefSeq" id="WP_226177861.1">
    <property type="nucleotide sequence ID" value="NZ_JAJADR010000006.1"/>
</dbReference>
<accession>A0ABS8AW18</accession>
<evidence type="ECO:0008006" key="4">
    <source>
        <dbReference type="Google" id="ProtNLM"/>
    </source>
</evidence>
<dbReference type="EMBL" id="JAJADR010000006">
    <property type="protein sequence ID" value="MCB2409966.1"/>
    <property type="molecule type" value="Genomic_DNA"/>
</dbReference>
<organism evidence="2 3">
    <name type="scientific">Hymenobacter lucidus</name>
    <dbReference type="NCBI Taxonomy" id="2880930"/>
    <lineage>
        <taxon>Bacteria</taxon>
        <taxon>Pseudomonadati</taxon>
        <taxon>Bacteroidota</taxon>
        <taxon>Cytophagia</taxon>
        <taxon>Cytophagales</taxon>
        <taxon>Hymenobacteraceae</taxon>
        <taxon>Hymenobacter</taxon>
    </lineage>
</organism>
<comment type="caution">
    <text evidence="2">The sequence shown here is derived from an EMBL/GenBank/DDBJ whole genome shotgun (WGS) entry which is preliminary data.</text>
</comment>
<name>A0ABS8AW18_9BACT</name>
<keyword evidence="3" id="KW-1185">Reference proteome</keyword>
<proteinExistence type="predicted"/>
<protein>
    <recommendedName>
        <fullName evidence="4">Lipoprotein</fullName>
    </recommendedName>
</protein>
<keyword evidence="1" id="KW-0732">Signal</keyword>
<dbReference type="Proteomes" id="UP001165296">
    <property type="component" value="Unassembled WGS sequence"/>
</dbReference>
<reference evidence="2" key="1">
    <citation type="submission" date="2021-10" db="EMBL/GenBank/DDBJ databases">
        <authorList>
            <person name="Dean J.D."/>
            <person name="Kim M.K."/>
            <person name="Newey C.N."/>
            <person name="Stoker T.S."/>
            <person name="Thompson D.W."/>
            <person name="Grose J.H."/>
        </authorList>
    </citation>
    <scope>NUCLEOTIDE SEQUENCE</scope>
    <source>
        <strain evidence="2">BT178</strain>
    </source>
</reference>
<sequence>MINRYLVPKQLLRLLPLAALALTGCENETVPGPESGTDYYPLEIGSYRVYAVADTIWDAYQRKVSSYQFRETITDQIPDATGQPSYRVVRAKRVLATDAWRDDSVMVLTKVRNAVLLTRNNRRSVELIFPVRKDRTWDMYAFSFIDTTTVQEDQNRQYEAVDEPFQATAGGKDYLYPHTLTTSLIVDNGNPYGSDDEYYRSTYSQVYAKGMGPVYRVRRRFNYCDQQSLSCSRSNTRIYKGQARVEVLIEQGKL</sequence>
<feature type="signal peptide" evidence="1">
    <location>
        <begin position="1"/>
        <end position="21"/>
    </location>
</feature>
<evidence type="ECO:0000313" key="3">
    <source>
        <dbReference type="Proteomes" id="UP001165296"/>
    </source>
</evidence>
<feature type="chain" id="PRO_5046387109" description="Lipoprotein" evidence="1">
    <location>
        <begin position="22"/>
        <end position="254"/>
    </location>
</feature>